<feature type="domain" description="LicD/FKTN/FKRP nucleotidyltransferase" evidence="1">
    <location>
        <begin position="22"/>
        <end position="233"/>
    </location>
</feature>
<dbReference type="GO" id="GO:0009100">
    <property type="term" value="P:glycoprotein metabolic process"/>
    <property type="evidence" value="ECO:0007669"/>
    <property type="project" value="UniProtKB-ARBA"/>
</dbReference>
<dbReference type="InterPro" id="IPR052942">
    <property type="entry name" value="LPS_cholinephosphotransferase"/>
</dbReference>
<dbReference type="Pfam" id="PF04991">
    <property type="entry name" value="LicD"/>
    <property type="match status" value="1"/>
</dbReference>
<keyword evidence="2" id="KW-0808">Transferase</keyword>
<dbReference type="EMBL" id="AP027925">
    <property type="protein sequence ID" value="BED92822.1"/>
    <property type="molecule type" value="Genomic_DNA"/>
</dbReference>
<dbReference type="InterPro" id="IPR007074">
    <property type="entry name" value="LicD/FKTN/FKRP_NTP_transf"/>
</dbReference>
<name>A0AA48I301_9FIRM</name>
<evidence type="ECO:0000313" key="2">
    <source>
        <dbReference type="EMBL" id="BED92822.1"/>
    </source>
</evidence>
<dbReference type="KEGG" id="ptrh:RsTaC01_0708"/>
<protein>
    <submittedName>
        <fullName evidence="2">2-C-methyl-D-erythritol 4-phosphate cytidylyltransferase</fullName>
    </submittedName>
</protein>
<keyword evidence="2" id="KW-0548">Nucleotidyltransferase</keyword>
<gene>
    <name evidence="2" type="ORF">RsTaC01_0708</name>
</gene>
<dbReference type="Proteomes" id="UP001335720">
    <property type="component" value="Chromosome"/>
</dbReference>
<organism evidence="2">
    <name type="scientific">Candidatus Paraimprobicoccus trichonymphae</name>
    <dbReference type="NCBI Taxonomy" id="3033793"/>
    <lineage>
        <taxon>Bacteria</taxon>
        <taxon>Bacillati</taxon>
        <taxon>Bacillota</taxon>
        <taxon>Clostridia</taxon>
        <taxon>Candidatus Paraimprobicoccus</taxon>
    </lineage>
</organism>
<evidence type="ECO:0000259" key="1">
    <source>
        <dbReference type="Pfam" id="PF04991"/>
    </source>
</evidence>
<proteinExistence type="predicted"/>
<dbReference type="GO" id="GO:0016779">
    <property type="term" value="F:nucleotidyltransferase activity"/>
    <property type="evidence" value="ECO:0007669"/>
    <property type="project" value="UniProtKB-KW"/>
</dbReference>
<reference evidence="2" key="1">
    <citation type="journal article" date="2023" name="ISME J.">
        <title>Emergence of putative energy parasites within Clostridia revealed by genome analysis of a novel endosymbiotic clade.</title>
        <authorList>
            <person name="Takahashi K."/>
            <person name="Kuwahara H."/>
            <person name="Horikawa Y."/>
            <person name="Izawa K."/>
            <person name="Kato D."/>
            <person name="Inagaki T."/>
            <person name="Yuki M."/>
            <person name="Ohkuma M."/>
            <person name="Hongoh Y."/>
        </authorList>
    </citation>
    <scope>NUCLEOTIDE SEQUENCE</scope>
    <source>
        <strain evidence="2">RsTa-C01</strain>
    </source>
</reference>
<accession>A0AA48I301</accession>
<sequence>MSEIRDVQLNCLEILRHFKKFCDENDLIFYLCGGCCIGSIRHMGFIPWDDDIDVFMPRDDYIKLSYLWNKKPNNKNYLFSYPSEKFSGRIFSNISLLKKNNAIACLDIFPLDGCPRNFISREIQIFWALLYSLFLVQKIPENHGNFIKFVCKFLLDIVRNKYARYKIWSFSEKRMSKYKFYKSKYITELCAGPKYIRNKYPSIIFVGRVYKKFENLEVPLPLGYDRYLRIAFGNYMELPEKSQRIPQHIYIV</sequence>
<dbReference type="PANTHER" id="PTHR43404">
    <property type="entry name" value="LIPOPOLYSACCHARIDE CHOLINEPHOSPHOTRANSFERASE LICD"/>
    <property type="match status" value="1"/>
</dbReference>
<dbReference type="PANTHER" id="PTHR43404:SF2">
    <property type="entry name" value="LIPOPOLYSACCHARIDE CHOLINEPHOSPHOTRANSFERASE LICD"/>
    <property type="match status" value="1"/>
</dbReference>
<dbReference type="AlphaFoldDB" id="A0AA48I301"/>